<keyword evidence="6 10" id="KW-0297">G-protein coupled receptor</keyword>
<evidence type="ECO:0000256" key="9">
    <source>
        <dbReference type="ARBA" id="ARBA00023224"/>
    </source>
</evidence>
<feature type="transmembrane region" description="Helical" evidence="12">
    <location>
        <begin position="521"/>
        <end position="548"/>
    </location>
</feature>
<keyword evidence="4 10" id="KW-0812">Transmembrane</keyword>
<evidence type="ECO:0000313" key="14">
    <source>
        <dbReference type="EnsemblMetazoa" id="tetur16g00600.1"/>
    </source>
</evidence>
<name>T1KND7_TETUR</name>
<keyword evidence="15" id="KW-1185">Reference proteome</keyword>
<evidence type="ECO:0000313" key="15">
    <source>
        <dbReference type="Proteomes" id="UP000015104"/>
    </source>
</evidence>
<evidence type="ECO:0000256" key="10">
    <source>
        <dbReference type="RuleBase" id="RU000688"/>
    </source>
</evidence>
<sequence>MLTNYLLSGPTSLLTQLMYGMISVMSLTNGIILDATSLPASVTSSSPSASSPPSSPTVESVSRESESIWINNLTSPFAGNNSEPSPGSLESMIRSTLSLDHNTSATLLSTLSTITLSPFSSSPTSHSSQPSPSPSPSSSHSSISSSFISPQALSNVFTTTTTEASKSIYLSSKSTSSSSSIVNYTHLDNLNSTLVNFYRTLTNPISQSWNDSTNSTSTSSPFHESLSINDSDNIQSDSIASVLPIASPLSLLSSLSIPSYNAIPSGELINLNESLSSPASPSSPVSSVTSFFPYNNSNISLGNWIDSSLFSPTTSTSTLFSLTFNNGNNNGNNSFTPSNSNLDNLISFWESIPYPKSGYTQLAIILLAFFITIIMIVIVVGNLLVCIAITTEKSLKTVQNWFIASLAVSDLLLGLVIMPFSLAYELMGYWIFGAIWCDIHHALDVLLCTASINNLCLISLDRYWSVTQAVKYLKKRTPSRAIFMICFVWIFSALVSLPPLVGWKNESIEPGECELSKDTGYVVYSSMGSFYVPAIVMVFVYAKIFVAARSRARKHVKKRKLLVSSEVTNDLTKDKSTTTTTCTSMSNPSPPEAREETDDNIETSESMKGKVLSIEDKIAVECKDVNCDNKSSNSICVNCERLKSRKNCEDTSLTPCTTPTILNTPKVTFSPRDTVYGEDNKCCEIGSLHQRECSSPTSVNCSPPQIIIESANSTSDNNANDNSNQSNHSASNNRSQSVTVKNNVKNCSFKESNCDSTSTGVMLAVNLCDNGACKQMGASKPIALTNCSNSLSERKCPKLRIEIDDSIHNYSRSQSNSATYANANSNSCVECVTGNQIFPTSILRSNGLSSVNSNSPTNPCNSSHHQYHQSTGIVSETRLIATDDDSDAIESPISKTSGNFALESKSFLSPSSASMSGFGPGLGAGSRLTCGLIPGSGGSLSGSVTGGLTRSPYGSTMSIADYDDSDLCNDSGEQPECSSIKGTSASSSIDKKSTKGKGKVQYQTPPVTRRHHTPSDAERHKRKIAKARERRATLILGLIMGSFILAWLPFFVMYLTSGLCKSCQITSGLTFGYWLGYCNSAINPIIYTVFNRDFRKAFRKILFR</sequence>
<evidence type="ECO:0000256" key="11">
    <source>
        <dbReference type="SAM" id="MobiDB-lite"/>
    </source>
</evidence>
<feature type="transmembrane region" description="Helical" evidence="12">
    <location>
        <begin position="1032"/>
        <end position="1051"/>
    </location>
</feature>
<feature type="region of interest" description="Disordered" evidence="11">
    <location>
        <begin position="42"/>
        <end position="63"/>
    </location>
</feature>
<evidence type="ECO:0000256" key="8">
    <source>
        <dbReference type="ARBA" id="ARBA00023170"/>
    </source>
</evidence>
<keyword evidence="9 10" id="KW-0807">Transducer</keyword>
<dbReference type="EnsemblMetazoa" id="tetur16g00600.1">
    <property type="protein sequence ID" value="tetur16g00600.1"/>
    <property type="gene ID" value="tetur16g00600"/>
</dbReference>
<evidence type="ECO:0000256" key="1">
    <source>
        <dbReference type="ARBA" id="ARBA00004651"/>
    </source>
</evidence>
<dbReference type="Gene3D" id="1.20.1070.10">
    <property type="entry name" value="Rhodopsin 7-helix transmembrane proteins"/>
    <property type="match status" value="2"/>
</dbReference>
<comment type="similarity">
    <text evidence="2 10">Belongs to the G-protein coupled receptor 1 family.</text>
</comment>
<dbReference type="AlphaFoldDB" id="T1KND7"/>
<organism evidence="14 15">
    <name type="scientific">Tetranychus urticae</name>
    <name type="common">Two-spotted spider mite</name>
    <dbReference type="NCBI Taxonomy" id="32264"/>
    <lineage>
        <taxon>Eukaryota</taxon>
        <taxon>Metazoa</taxon>
        <taxon>Ecdysozoa</taxon>
        <taxon>Arthropoda</taxon>
        <taxon>Chelicerata</taxon>
        <taxon>Arachnida</taxon>
        <taxon>Acari</taxon>
        <taxon>Acariformes</taxon>
        <taxon>Trombidiformes</taxon>
        <taxon>Prostigmata</taxon>
        <taxon>Eleutherengona</taxon>
        <taxon>Raphignathae</taxon>
        <taxon>Tetranychoidea</taxon>
        <taxon>Tetranychidae</taxon>
        <taxon>Tetranychus</taxon>
    </lineage>
</organism>
<feature type="compositionally biased region" description="Low complexity" evidence="11">
    <location>
        <begin position="712"/>
        <end position="737"/>
    </location>
</feature>
<feature type="transmembrane region" description="Helical" evidence="12">
    <location>
        <begin position="401"/>
        <end position="422"/>
    </location>
</feature>
<keyword evidence="8 10" id="KW-0675">Receptor</keyword>
<keyword evidence="3" id="KW-1003">Cell membrane</keyword>
<feature type="region of interest" description="Disordered" evidence="11">
    <location>
        <begin position="970"/>
        <end position="1022"/>
    </location>
</feature>
<dbReference type="PRINTS" id="PR00237">
    <property type="entry name" value="GPCRRHODOPSN"/>
</dbReference>
<feature type="compositionally biased region" description="Low complexity" evidence="11">
    <location>
        <begin position="42"/>
        <end position="60"/>
    </location>
</feature>
<dbReference type="Pfam" id="PF00001">
    <property type="entry name" value="7tm_1"/>
    <property type="match status" value="2"/>
</dbReference>
<comment type="subcellular location">
    <subcellularLocation>
        <location evidence="1">Cell membrane</location>
        <topology evidence="1">Multi-pass membrane protein</topology>
    </subcellularLocation>
</comment>
<evidence type="ECO:0000256" key="2">
    <source>
        <dbReference type="ARBA" id="ARBA00010663"/>
    </source>
</evidence>
<evidence type="ECO:0000256" key="6">
    <source>
        <dbReference type="ARBA" id="ARBA00023040"/>
    </source>
</evidence>
<evidence type="ECO:0000256" key="12">
    <source>
        <dbReference type="SAM" id="Phobius"/>
    </source>
</evidence>
<keyword evidence="5 12" id="KW-1133">Transmembrane helix</keyword>
<evidence type="ECO:0000256" key="4">
    <source>
        <dbReference type="ARBA" id="ARBA00022692"/>
    </source>
</evidence>
<evidence type="ECO:0000259" key="13">
    <source>
        <dbReference type="PROSITE" id="PS50262"/>
    </source>
</evidence>
<reference evidence="15" key="1">
    <citation type="submission" date="2011-08" db="EMBL/GenBank/DDBJ databases">
        <authorList>
            <person name="Rombauts S."/>
        </authorList>
    </citation>
    <scope>NUCLEOTIDE SEQUENCE</scope>
    <source>
        <strain evidence="15">London</strain>
    </source>
</reference>
<dbReference type="eggNOG" id="KOG3656">
    <property type="taxonomic scope" value="Eukaryota"/>
</dbReference>
<feature type="transmembrane region" description="Helical" evidence="12">
    <location>
        <begin position="1071"/>
        <end position="1090"/>
    </location>
</feature>
<dbReference type="Proteomes" id="UP000015104">
    <property type="component" value="Unassembled WGS sequence"/>
</dbReference>
<dbReference type="STRING" id="32264.T1KND7"/>
<feature type="domain" description="G-protein coupled receptors family 1 profile" evidence="13">
    <location>
        <begin position="381"/>
        <end position="1087"/>
    </location>
</feature>
<dbReference type="InterPro" id="IPR000276">
    <property type="entry name" value="GPCR_Rhodpsn"/>
</dbReference>
<dbReference type="EMBL" id="CAEY01000275">
    <property type="status" value="NOT_ANNOTATED_CDS"/>
    <property type="molecule type" value="Genomic_DNA"/>
</dbReference>
<dbReference type="PANTHER" id="PTHR24248">
    <property type="entry name" value="ADRENERGIC RECEPTOR-RELATED G-PROTEIN COUPLED RECEPTOR"/>
    <property type="match status" value="1"/>
</dbReference>
<dbReference type="HOGENOM" id="CLU_009579_11_1_1"/>
<feature type="region of interest" description="Disordered" evidence="11">
    <location>
        <begin position="573"/>
        <end position="605"/>
    </location>
</feature>
<dbReference type="PROSITE" id="PS00237">
    <property type="entry name" value="G_PROTEIN_RECEP_F1_1"/>
    <property type="match status" value="1"/>
</dbReference>
<feature type="transmembrane region" description="Helical" evidence="12">
    <location>
        <begin position="481"/>
        <end position="501"/>
    </location>
</feature>
<reference evidence="14" key="2">
    <citation type="submission" date="2015-06" db="UniProtKB">
        <authorList>
            <consortium name="EnsemblMetazoa"/>
        </authorList>
    </citation>
    <scope>IDENTIFICATION</scope>
</reference>
<feature type="region of interest" description="Disordered" evidence="11">
    <location>
        <begin position="712"/>
        <end position="738"/>
    </location>
</feature>
<proteinExistence type="inferred from homology"/>
<evidence type="ECO:0000256" key="7">
    <source>
        <dbReference type="ARBA" id="ARBA00023136"/>
    </source>
</evidence>
<dbReference type="InterPro" id="IPR017452">
    <property type="entry name" value="GPCR_Rhodpsn_7TM"/>
</dbReference>
<dbReference type="GO" id="GO:0005886">
    <property type="term" value="C:plasma membrane"/>
    <property type="evidence" value="ECO:0007669"/>
    <property type="project" value="UniProtKB-SubCell"/>
</dbReference>
<protein>
    <recommendedName>
        <fullName evidence="13">G-protein coupled receptors family 1 profile domain-containing protein</fullName>
    </recommendedName>
</protein>
<dbReference type="GO" id="GO:0004930">
    <property type="term" value="F:G protein-coupled receptor activity"/>
    <property type="evidence" value="ECO:0007669"/>
    <property type="project" value="UniProtKB-KW"/>
</dbReference>
<evidence type="ECO:0000256" key="3">
    <source>
        <dbReference type="ARBA" id="ARBA00022475"/>
    </source>
</evidence>
<feature type="transmembrane region" description="Helical" evidence="12">
    <location>
        <begin position="442"/>
        <end position="460"/>
    </location>
</feature>
<feature type="region of interest" description="Disordered" evidence="11">
    <location>
        <begin position="119"/>
        <end position="144"/>
    </location>
</feature>
<keyword evidence="7 12" id="KW-0472">Membrane</keyword>
<dbReference type="PANTHER" id="PTHR24248:SF189">
    <property type="entry name" value="ALPHA2-ADRENERGIC-LIKE OCTOPAMINE RECEPTOR, ISOFORM B"/>
    <property type="match status" value="1"/>
</dbReference>
<dbReference type="SUPFAM" id="SSF81321">
    <property type="entry name" value="Family A G protein-coupled receptor-like"/>
    <property type="match status" value="1"/>
</dbReference>
<accession>T1KND7</accession>
<feature type="compositionally biased region" description="Low complexity" evidence="11">
    <location>
        <begin position="978"/>
        <end position="988"/>
    </location>
</feature>
<feature type="compositionally biased region" description="Low complexity" evidence="11">
    <location>
        <begin position="577"/>
        <end position="587"/>
    </location>
</feature>
<evidence type="ECO:0000256" key="5">
    <source>
        <dbReference type="ARBA" id="ARBA00022989"/>
    </source>
</evidence>
<dbReference type="PROSITE" id="PS50262">
    <property type="entry name" value="G_PROTEIN_RECEP_F1_2"/>
    <property type="match status" value="1"/>
</dbReference>
<feature type="transmembrane region" description="Helical" evidence="12">
    <location>
        <begin position="362"/>
        <end position="389"/>
    </location>
</feature>